<evidence type="ECO:0000313" key="1">
    <source>
        <dbReference type="EMBL" id="RIB15945.1"/>
    </source>
</evidence>
<keyword evidence="2" id="KW-1185">Reference proteome</keyword>
<dbReference type="Proteomes" id="UP000266673">
    <property type="component" value="Unassembled WGS sequence"/>
</dbReference>
<gene>
    <name evidence="1" type="ORF">C2G38_2038983</name>
</gene>
<evidence type="ECO:0000313" key="2">
    <source>
        <dbReference type="Proteomes" id="UP000266673"/>
    </source>
</evidence>
<organism evidence="1 2">
    <name type="scientific">Gigaspora rosea</name>
    <dbReference type="NCBI Taxonomy" id="44941"/>
    <lineage>
        <taxon>Eukaryota</taxon>
        <taxon>Fungi</taxon>
        <taxon>Fungi incertae sedis</taxon>
        <taxon>Mucoromycota</taxon>
        <taxon>Glomeromycotina</taxon>
        <taxon>Glomeromycetes</taxon>
        <taxon>Diversisporales</taxon>
        <taxon>Gigasporaceae</taxon>
        <taxon>Gigaspora</taxon>
    </lineage>
</organism>
<dbReference type="AlphaFoldDB" id="A0A397V0L8"/>
<reference evidence="1 2" key="1">
    <citation type="submission" date="2018-06" db="EMBL/GenBank/DDBJ databases">
        <title>Comparative genomics reveals the genomic features of Rhizophagus irregularis, R. cerebriforme, R. diaphanum and Gigaspora rosea, and their symbiotic lifestyle signature.</title>
        <authorList>
            <person name="Morin E."/>
            <person name="San Clemente H."/>
            <person name="Chen E.C.H."/>
            <person name="De La Providencia I."/>
            <person name="Hainaut M."/>
            <person name="Kuo A."/>
            <person name="Kohler A."/>
            <person name="Murat C."/>
            <person name="Tang N."/>
            <person name="Roy S."/>
            <person name="Loubradou J."/>
            <person name="Henrissat B."/>
            <person name="Grigoriev I.V."/>
            <person name="Corradi N."/>
            <person name="Roux C."/>
            <person name="Martin F.M."/>
        </authorList>
    </citation>
    <scope>NUCLEOTIDE SEQUENCE [LARGE SCALE GENOMIC DNA]</scope>
    <source>
        <strain evidence="1 2">DAOM 194757</strain>
    </source>
</reference>
<accession>A0A397V0L8</accession>
<dbReference type="Gene3D" id="3.30.200.20">
    <property type="entry name" value="Phosphorylase Kinase, domain 1"/>
    <property type="match status" value="1"/>
</dbReference>
<dbReference type="EMBL" id="QKWP01000713">
    <property type="protein sequence ID" value="RIB15945.1"/>
    <property type="molecule type" value="Genomic_DNA"/>
</dbReference>
<comment type="caution">
    <text evidence="1">The sequence shown here is derived from an EMBL/GenBank/DDBJ whole genome shotgun (WGS) entry which is preliminary data.</text>
</comment>
<proteinExistence type="predicted"/>
<evidence type="ECO:0008006" key="3">
    <source>
        <dbReference type="Google" id="ProtNLM"/>
    </source>
</evidence>
<sequence>MRFVYKRKYEKVIEWIPFDKLIDLQEIKEINEESDLVFMASWVKGVRIIKAWCQLCDSPKVVQQITNTDKNIEDCIKEFQLRATAFEKVIEWIPFNRLRNTKVIGQEGFGKVYSAIWLDSKQMVEGDISVGYVRFRKKCEVALKTLPGSQAISSCFLNELS</sequence>
<name>A0A397V0L8_9GLOM</name>
<protein>
    <recommendedName>
        <fullName evidence="3">Protein kinase domain-containing protein</fullName>
    </recommendedName>
</protein>